<evidence type="ECO:0000256" key="10">
    <source>
        <dbReference type="ARBA" id="ARBA00031082"/>
    </source>
</evidence>
<dbReference type="OrthoDB" id="9781675at2"/>
<keyword evidence="6 16" id="KW-0328">Glycosyltransferase</keyword>
<keyword evidence="7 16" id="KW-0808">Transferase</keyword>
<evidence type="ECO:0000256" key="8">
    <source>
        <dbReference type="ARBA" id="ARBA00022741"/>
    </source>
</evidence>
<sequence>MLIHNLSKENTILNVFMSELRDKTIQTDNMRFRRNIERIGEILAYELSKSLHFKSKIIETPLDTTEINLPENEIVICSILRAGIPLHNGLLNYFDAAENAFISAYRHHKSAPERFEIIVEYLACPSLENKTLILADPMLATGQSMVATYEALKPFGTPKEIHLVSVIGAEEGVAYVSNHFKNENAHLWISTIDKNLNEKGYIVPGLGDAGDLCFGQKLQQ</sequence>
<evidence type="ECO:0000256" key="9">
    <source>
        <dbReference type="ARBA" id="ARBA00023134"/>
    </source>
</evidence>
<accession>A0A516GNR5</accession>
<evidence type="ECO:0000256" key="14">
    <source>
        <dbReference type="ARBA" id="ARBA00079807"/>
    </source>
</evidence>
<evidence type="ECO:0000256" key="5">
    <source>
        <dbReference type="ARBA" id="ARBA00022533"/>
    </source>
</evidence>
<dbReference type="EMBL" id="CP041637">
    <property type="protein sequence ID" value="QDO93139.1"/>
    <property type="molecule type" value="Genomic_DNA"/>
</dbReference>
<feature type="domain" description="Phosphoribosyltransferase" evidence="15">
    <location>
        <begin position="11"/>
        <end position="215"/>
    </location>
</feature>
<comment type="function">
    <text evidence="12">Catalyzes the conversion of uracil and 5-phospho-alpha-D-ribose 1-diphosphate (PRPP) to UMP and diphosphate.</text>
</comment>
<evidence type="ECO:0000256" key="3">
    <source>
        <dbReference type="ARBA" id="ARBA00009516"/>
    </source>
</evidence>
<evidence type="ECO:0000256" key="13">
    <source>
        <dbReference type="ARBA" id="ARBA00072146"/>
    </source>
</evidence>
<proteinExistence type="inferred from homology"/>
<dbReference type="NCBIfam" id="NF001097">
    <property type="entry name" value="PRK00129.1"/>
    <property type="match status" value="1"/>
</dbReference>
<dbReference type="Pfam" id="PF14681">
    <property type="entry name" value="UPRTase"/>
    <property type="match status" value="1"/>
</dbReference>
<evidence type="ECO:0000256" key="7">
    <source>
        <dbReference type="ARBA" id="ARBA00022679"/>
    </source>
</evidence>
<keyword evidence="8" id="KW-0547">Nucleotide-binding</keyword>
<dbReference type="FunFam" id="3.40.50.2020:FF:000023">
    <property type="entry name" value="Probable uracil phosphoribosyltransferase"/>
    <property type="match status" value="1"/>
</dbReference>
<comment type="pathway">
    <text evidence="2">Pyrimidine metabolism; UMP biosynthesis via salvage pathway; UMP from uracil: step 1/1.</text>
</comment>
<dbReference type="InterPro" id="IPR050137">
    <property type="entry name" value="PyrR_bifunctional"/>
</dbReference>
<dbReference type="InterPro" id="IPR029057">
    <property type="entry name" value="PRTase-like"/>
</dbReference>
<dbReference type="Proteomes" id="UP000319209">
    <property type="component" value="Chromosome"/>
</dbReference>
<gene>
    <name evidence="16" type="ORF">FNB79_03820</name>
</gene>
<organism evidence="16 17">
    <name type="scientific">Formosa sediminum</name>
    <dbReference type="NCBI Taxonomy" id="2594004"/>
    <lineage>
        <taxon>Bacteria</taxon>
        <taxon>Pseudomonadati</taxon>
        <taxon>Bacteroidota</taxon>
        <taxon>Flavobacteriia</taxon>
        <taxon>Flavobacteriales</taxon>
        <taxon>Flavobacteriaceae</taxon>
        <taxon>Formosa</taxon>
    </lineage>
</organism>
<evidence type="ECO:0000256" key="2">
    <source>
        <dbReference type="ARBA" id="ARBA00005180"/>
    </source>
</evidence>
<dbReference type="AlphaFoldDB" id="A0A516GNR5"/>
<dbReference type="InterPro" id="IPR000836">
    <property type="entry name" value="PRTase_dom"/>
</dbReference>
<evidence type="ECO:0000259" key="15">
    <source>
        <dbReference type="Pfam" id="PF14681"/>
    </source>
</evidence>
<dbReference type="PANTHER" id="PTHR11608:SF0">
    <property type="entry name" value="BIFUNCTIONAL PROTEIN PYRR"/>
    <property type="match status" value="1"/>
</dbReference>
<comment type="cofactor">
    <cofactor evidence="1">
        <name>Mg(2+)</name>
        <dbReference type="ChEBI" id="CHEBI:18420"/>
    </cofactor>
</comment>
<evidence type="ECO:0000313" key="16">
    <source>
        <dbReference type="EMBL" id="QDO93139.1"/>
    </source>
</evidence>
<dbReference type="EC" id="2.4.2.9" evidence="4"/>
<keyword evidence="5" id="KW-0021">Allosteric enzyme</keyword>
<evidence type="ECO:0000256" key="4">
    <source>
        <dbReference type="ARBA" id="ARBA00011894"/>
    </source>
</evidence>
<comment type="similarity">
    <text evidence="3">Belongs to the UPRTase family.</text>
</comment>
<evidence type="ECO:0000256" key="6">
    <source>
        <dbReference type="ARBA" id="ARBA00022676"/>
    </source>
</evidence>
<dbReference type="GO" id="GO:0005525">
    <property type="term" value="F:GTP binding"/>
    <property type="evidence" value="ECO:0007669"/>
    <property type="project" value="UniProtKB-KW"/>
</dbReference>
<comment type="catalytic activity">
    <reaction evidence="11">
        <text>UMP + diphosphate = 5-phospho-alpha-D-ribose 1-diphosphate + uracil</text>
        <dbReference type="Rhea" id="RHEA:13017"/>
        <dbReference type="ChEBI" id="CHEBI:17568"/>
        <dbReference type="ChEBI" id="CHEBI:33019"/>
        <dbReference type="ChEBI" id="CHEBI:57865"/>
        <dbReference type="ChEBI" id="CHEBI:58017"/>
        <dbReference type="EC" id="2.4.2.9"/>
    </reaction>
</comment>
<keyword evidence="17" id="KW-1185">Reference proteome</keyword>
<dbReference type="PANTHER" id="PTHR11608">
    <property type="entry name" value="BIFUNCTIONAL PROTEIN PYRR"/>
    <property type="match status" value="1"/>
</dbReference>
<dbReference type="RefSeq" id="WP_143380044.1">
    <property type="nucleotide sequence ID" value="NZ_CP041637.1"/>
</dbReference>
<dbReference type="SUPFAM" id="SSF53271">
    <property type="entry name" value="PRTase-like"/>
    <property type="match status" value="1"/>
</dbReference>
<evidence type="ECO:0000256" key="1">
    <source>
        <dbReference type="ARBA" id="ARBA00001946"/>
    </source>
</evidence>
<protein>
    <recommendedName>
        <fullName evidence="13">Uracil phosphoribosyltransferase</fullName>
        <ecNumber evidence="4">2.4.2.9</ecNumber>
    </recommendedName>
    <alternativeName>
        <fullName evidence="10">UMP pyrophosphorylase</fullName>
    </alternativeName>
    <alternativeName>
        <fullName evidence="14">UPRTase</fullName>
    </alternativeName>
</protein>
<evidence type="ECO:0000256" key="12">
    <source>
        <dbReference type="ARBA" id="ARBA00056901"/>
    </source>
</evidence>
<dbReference type="Gene3D" id="3.40.50.2020">
    <property type="match status" value="1"/>
</dbReference>
<evidence type="ECO:0000256" key="11">
    <source>
        <dbReference type="ARBA" id="ARBA00052919"/>
    </source>
</evidence>
<reference evidence="16 17" key="1">
    <citation type="submission" date="2019-07" db="EMBL/GenBank/DDBJ databases">
        <title>Genome sequencing for Formosa sp. PS13.</title>
        <authorList>
            <person name="Park S.-J."/>
        </authorList>
    </citation>
    <scope>NUCLEOTIDE SEQUENCE [LARGE SCALE GENOMIC DNA]</scope>
    <source>
        <strain evidence="16 17">PS13</strain>
    </source>
</reference>
<dbReference type="KEGG" id="fop:FNB79_03820"/>
<name>A0A516GNR5_9FLAO</name>
<dbReference type="CDD" id="cd06223">
    <property type="entry name" value="PRTases_typeI"/>
    <property type="match status" value="1"/>
</dbReference>
<evidence type="ECO:0000313" key="17">
    <source>
        <dbReference type="Proteomes" id="UP000319209"/>
    </source>
</evidence>
<dbReference type="GO" id="GO:0004845">
    <property type="term" value="F:uracil phosphoribosyltransferase activity"/>
    <property type="evidence" value="ECO:0007669"/>
    <property type="project" value="UniProtKB-EC"/>
</dbReference>
<keyword evidence="9" id="KW-0342">GTP-binding</keyword>